<evidence type="ECO:0000313" key="2">
    <source>
        <dbReference type="Proteomes" id="UP000181992"/>
    </source>
</evidence>
<dbReference type="EMBL" id="MNVN01000016">
    <property type="protein sequence ID" value="OIO30528.1"/>
    <property type="molecule type" value="Genomic_DNA"/>
</dbReference>
<reference evidence="1 2" key="1">
    <citation type="journal article" date="2016" name="Environ. Microbiol.">
        <title>Genomic resolution of a cold subsurface aquifer community provides metabolic insights for novel microbes adapted to high CO concentrations.</title>
        <authorList>
            <person name="Probst A.J."/>
            <person name="Castelle C.J."/>
            <person name="Singh A."/>
            <person name="Brown C.T."/>
            <person name="Anantharaman K."/>
            <person name="Sharon I."/>
            <person name="Hug L.A."/>
            <person name="Burstein D."/>
            <person name="Emerson J.B."/>
            <person name="Thomas B.C."/>
            <person name="Banfield J.F."/>
        </authorList>
    </citation>
    <scope>NUCLEOTIDE SEQUENCE [LARGE SCALE GENOMIC DNA]</scope>
    <source>
        <strain evidence="1">CG1_02_43_90</strain>
    </source>
</reference>
<name>A0A1J4V3H8_9BACT</name>
<comment type="caution">
    <text evidence="1">The sequence shown here is derived from an EMBL/GenBank/DDBJ whole genome shotgun (WGS) entry which is preliminary data.</text>
</comment>
<gene>
    <name evidence="1" type="ORF">AUJ77_03055</name>
</gene>
<organism evidence="1 2">
    <name type="scientific">Candidatus Nomurabacteria bacterium CG1_02_43_90</name>
    <dbReference type="NCBI Taxonomy" id="1805281"/>
    <lineage>
        <taxon>Bacteria</taxon>
        <taxon>Candidatus Nomuraibacteriota</taxon>
    </lineage>
</organism>
<accession>A0A1J4V3H8</accession>
<dbReference type="Proteomes" id="UP000181992">
    <property type="component" value="Unassembled WGS sequence"/>
</dbReference>
<evidence type="ECO:0000313" key="1">
    <source>
        <dbReference type="EMBL" id="OIO30528.1"/>
    </source>
</evidence>
<sequence length="67" mass="7732">MTDNLDLHLLIRTPRIFSFKNNSSHSWIEFAIKALEEASIIPIMRTVELASRTKDLPEEVDVQTLHV</sequence>
<protein>
    <submittedName>
        <fullName evidence="1">Uncharacterized protein</fullName>
    </submittedName>
</protein>
<dbReference type="AlphaFoldDB" id="A0A1J4V3H8"/>
<proteinExistence type="predicted"/>